<accession>U9T9F7</accession>
<reference evidence="1" key="1">
    <citation type="submission" date="2013-07" db="EMBL/GenBank/DDBJ databases">
        <title>The genome of an arbuscular mycorrhizal fungus provides insights into the evolution of the oldest plant symbiosis.</title>
        <authorList>
            <consortium name="DOE Joint Genome Institute"/>
            <person name="Tisserant E."/>
            <person name="Malbreil M."/>
            <person name="Kuo A."/>
            <person name="Kohler A."/>
            <person name="Symeonidi A."/>
            <person name="Balestrini R."/>
            <person name="Charron P."/>
            <person name="Duensing N."/>
            <person name="Frei-dit-Frey N."/>
            <person name="Gianinazzi-Pearson V."/>
            <person name="Gilbert B."/>
            <person name="Handa Y."/>
            <person name="Hijri M."/>
            <person name="Kaul R."/>
            <person name="Kawaguchi M."/>
            <person name="Krajinski F."/>
            <person name="Lammers P."/>
            <person name="Lapierre D."/>
            <person name="Masclaux F.G."/>
            <person name="Murat C."/>
            <person name="Morin E."/>
            <person name="Ndikumana S."/>
            <person name="Pagni M."/>
            <person name="Petitpierre D."/>
            <person name="Requena N."/>
            <person name="Rosikiewicz P."/>
            <person name="Riley R."/>
            <person name="Saito K."/>
            <person name="San Clemente H."/>
            <person name="Shapiro H."/>
            <person name="van Tuinen D."/>
            <person name="Becard G."/>
            <person name="Bonfante P."/>
            <person name="Paszkowski U."/>
            <person name="Shachar-Hill Y."/>
            <person name="Young J.P."/>
            <person name="Sanders I.R."/>
            <person name="Henrissat B."/>
            <person name="Rensing S.A."/>
            <person name="Grigoriev I.V."/>
            <person name="Corradi N."/>
            <person name="Roux C."/>
            <person name="Martin F."/>
        </authorList>
    </citation>
    <scope>NUCLEOTIDE SEQUENCE</scope>
    <source>
        <strain evidence="1">DAOM 197198</strain>
    </source>
</reference>
<name>U9T9F7_RHIID</name>
<organism evidence="1">
    <name type="scientific">Rhizophagus irregularis (strain DAOM 181602 / DAOM 197198 / MUCL 43194)</name>
    <name type="common">Arbuscular mycorrhizal fungus</name>
    <name type="synonym">Glomus intraradices</name>
    <dbReference type="NCBI Taxonomy" id="747089"/>
    <lineage>
        <taxon>Eukaryota</taxon>
        <taxon>Fungi</taxon>
        <taxon>Fungi incertae sedis</taxon>
        <taxon>Mucoromycota</taxon>
        <taxon>Glomeromycotina</taxon>
        <taxon>Glomeromycetes</taxon>
        <taxon>Glomerales</taxon>
        <taxon>Glomeraceae</taxon>
        <taxon>Rhizophagus</taxon>
    </lineage>
</organism>
<sequence>MARPQVRALMETFCQSFICNLIVFQKHALIMSFMLNLFIHTSSYDKSEPIGQNQYFLKQNIQEKLVI</sequence>
<protein>
    <submittedName>
        <fullName evidence="1">Uncharacterized protein</fullName>
    </submittedName>
</protein>
<gene>
    <name evidence="1" type="ORF">GLOINDRAFT_5996</name>
</gene>
<dbReference type="HOGENOM" id="CLU_2813704_0_0_1"/>
<proteinExistence type="predicted"/>
<dbReference type="AlphaFoldDB" id="U9T9F7"/>
<evidence type="ECO:0000313" key="1">
    <source>
        <dbReference type="EMBL" id="ESA02968.1"/>
    </source>
</evidence>
<dbReference type="EMBL" id="KI295331">
    <property type="protein sequence ID" value="ESA02968.1"/>
    <property type="molecule type" value="Genomic_DNA"/>
</dbReference>